<keyword evidence="2" id="KW-1185">Reference proteome</keyword>
<dbReference type="EMBL" id="JBHSGS010000041">
    <property type="protein sequence ID" value="MFC4719565.1"/>
    <property type="molecule type" value="Genomic_DNA"/>
</dbReference>
<evidence type="ECO:0000313" key="1">
    <source>
        <dbReference type="EMBL" id="MFC4719565.1"/>
    </source>
</evidence>
<dbReference type="Proteomes" id="UP001595969">
    <property type="component" value="Unassembled WGS sequence"/>
</dbReference>
<name>A0ABV9MW44_9ENTE</name>
<protein>
    <submittedName>
        <fullName evidence="1">Uncharacterized protein</fullName>
    </submittedName>
</protein>
<organism evidence="1 2">
    <name type="scientific">Enterococcus lemanii</name>
    <dbReference type="NCBI Taxonomy" id="1159752"/>
    <lineage>
        <taxon>Bacteria</taxon>
        <taxon>Bacillati</taxon>
        <taxon>Bacillota</taxon>
        <taxon>Bacilli</taxon>
        <taxon>Lactobacillales</taxon>
        <taxon>Enterococcaceae</taxon>
        <taxon>Enterococcus</taxon>
    </lineage>
</organism>
<proteinExistence type="predicted"/>
<accession>A0ABV9MW44</accession>
<reference evidence="2" key="1">
    <citation type="journal article" date="2019" name="Int. J. Syst. Evol. Microbiol.">
        <title>The Global Catalogue of Microorganisms (GCM) 10K type strain sequencing project: providing services to taxonomists for standard genome sequencing and annotation.</title>
        <authorList>
            <consortium name="The Broad Institute Genomics Platform"/>
            <consortium name="The Broad Institute Genome Sequencing Center for Infectious Disease"/>
            <person name="Wu L."/>
            <person name="Ma J."/>
        </authorList>
    </citation>
    <scope>NUCLEOTIDE SEQUENCE [LARGE SCALE GENOMIC DNA]</scope>
    <source>
        <strain evidence="2">CGMCC 1.19032</strain>
    </source>
</reference>
<gene>
    <name evidence="1" type="ORF">ACFO5I_07435</name>
</gene>
<evidence type="ECO:0000313" key="2">
    <source>
        <dbReference type="Proteomes" id="UP001595969"/>
    </source>
</evidence>
<sequence length="79" mass="8715">MLVSQGDYIFLEKEEKISKAGVPFSLVHFADVKNYGRLEYFADPNIQISVGAGGKCKFTLKAEKRGYQTQHSCISVVGA</sequence>
<comment type="caution">
    <text evidence="1">The sequence shown here is derived from an EMBL/GenBank/DDBJ whole genome shotgun (WGS) entry which is preliminary data.</text>
</comment>
<dbReference type="RefSeq" id="WP_204655190.1">
    <property type="nucleotide sequence ID" value="NZ_JAFBFD010000068.1"/>
</dbReference>